<evidence type="ECO:0000256" key="2">
    <source>
        <dbReference type="ARBA" id="ARBA00022801"/>
    </source>
</evidence>
<dbReference type="InterPro" id="IPR050287">
    <property type="entry name" value="MTA/SAH_deaminase"/>
</dbReference>
<dbReference type="InterPro" id="IPR006680">
    <property type="entry name" value="Amidohydro-rel"/>
</dbReference>
<dbReference type="EMBL" id="FNCY01000001">
    <property type="protein sequence ID" value="SDG76438.1"/>
    <property type="molecule type" value="Genomic_DNA"/>
</dbReference>
<comment type="similarity">
    <text evidence="1">Belongs to the metallo-dependent hydrolases superfamily. ATZ/TRZ family.</text>
</comment>
<dbReference type="OrthoDB" id="9807210at2"/>
<dbReference type="RefSeq" id="WP_091933301.1">
    <property type="nucleotide sequence ID" value="NZ_FNCY01000001.1"/>
</dbReference>
<evidence type="ECO:0000313" key="5">
    <source>
        <dbReference type="Proteomes" id="UP000198607"/>
    </source>
</evidence>
<dbReference type="STRING" id="83767.SAMN05660652_00660"/>
<protein>
    <submittedName>
        <fullName evidence="4">Cytosine/adenosine deaminase</fullName>
    </submittedName>
</protein>
<dbReference type="AlphaFoldDB" id="A0A1G7WWV8"/>
<feature type="domain" description="Amidohydrolase-related" evidence="3">
    <location>
        <begin position="43"/>
        <end position="363"/>
    </location>
</feature>
<proteinExistence type="inferred from homology"/>
<dbReference type="Proteomes" id="UP000198607">
    <property type="component" value="Unassembled WGS sequence"/>
</dbReference>
<dbReference type="Gene3D" id="3.20.20.140">
    <property type="entry name" value="Metal-dependent hydrolases"/>
    <property type="match status" value="1"/>
</dbReference>
<keyword evidence="5" id="KW-1185">Reference proteome</keyword>
<sequence>MALAPALRIGPDRHGRVVAIDNGLVVATAPADAQHLACPDGEILAGAVCAHTHLYSGLAPYGMPPASPPPENFVQILERVWWKLDRALDADTLAASVRDYVAKALLAGTTTLIDHHESPNLIEGSQQIIADACEQLGIRALLCYGATERNFGADEARRGLEECRRIGASPLRRGLVGLHASFTVSDETIRAAGNLARELGTVMHVHVAEDAADLTDAQARGYAGPLERLEQLGALPPGSIIAHGVHLNEAQVRHCAEQGWWLIHNPRSNEGNRVGYAGQLRHSPRVALGCDGWDADMAVEQAALLRLSKQHGDADVATRLDRGHALVAERFGATADPLQPGALGDLVIRQDGDVRHVIVGGHIVVADGRLTGGDVDVIGADARREATRLWHRMAETE</sequence>
<gene>
    <name evidence="4" type="ORF">SAMN05660652_00660</name>
</gene>
<dbReference type="InterPro" id="IPR011059">
    <property type="entry name" value="Metal-dep_hydrolase_composite"/>
</dbReference>
<organism evidence="4 5">
    <name type="scientific">Propionivibrio dicarboxylicus</name>
    <dbReference type="NCBI Taxonomy" id="83767"/>
    <lineage>
        <taxon>Bacteria</taxon>
        <taxon>Pseudomonadati</taxon>
        <taxon>Pseudomonadota</taxon>
        <taxon>Betaproteobacteria</taxon>
        <taxon>Rhodocyclales</taxon>
        <taxon>Rhodocyclaceae</taxon>
        <taxon>Propionivibrio</taxon>
    </lineage>
</organism>
<evidence type="ECO:0000256" key="1">
    <source>
        <dbReference type="ARBA" id="ARBA00006745"/>
    </source>
</evidence>
<dbReference type="PANTHER" id="PTHR43794:SF11">
    <property type="entry name" value="AMIDOHYDROLASE-RELATED DOMAIN-CONTAINING PROTEIN"/>
    <property type="match status" value="1"/>
</dbReference>
<evidence type="ECO:0000313" key="4">
    <source>
        <dbReference type="EMBL" id="SDG76438.1"/>
    </source>
</evidence>
<reference evidence="4 5" key="1">
    <citation type="submission" date="2016-10" db="EMBL/GenBank/DDBJ databases">
        <authorList>
            <person name="de Groot N.N."/>
        </authorList>
    </citation>
    <scope>NUCLEOTIDE SEQUENCE [LARGE SCALE GENOMIC DNA]</scope>
    <source>
        <strain evidence="4 5">DSM 5885</strain>
    </source>
</reference>
<dbReference type="Pfam" id="PF01979">
    <property type="entry name" value="Amidohydro_1"/>
    <property type="match status" value="1"/>
</dbReference>
<keyword evidence="2" id="KW-0378">Hydrolase</keyword>
<name>A0A1G7WWV8_9RHOO</name>
<dbReference type="PANTHER" id="PTHR43794">
    <property type="entry name" value="AMINOHYDROLASE SSNA-RELATED"/>
    <property type="match status" value="1"/>
</dbReference>
<dbReference type="GO" id="GO:0016810">
    <property type="term" value="F:hydrolase activity, acting on carbon-nitrogen (but not peptide) bonds"/>
    <property type="evidence" value="ECO:0007669"/>
    <property type="project" value="InterPro"/>
</dbReference>
<accession>A0A1G7WWV8</accession>
<dbReference type="SUPFAM" id="SSF51338">
    <property type="entry name" value="Composite domain of metallo-dependent hydrolases"/>
    <property type="match status" value="1"/>
</dbReference>
<dbReference type="SUPFAM" id="SSF51556">
    <property type="entry name" value="Metallo-dependent hydrolases"/>
    <property type="match status" value="1"/>
</dbReference>
<evidence type="ECO:0000259" key="3">
    <source>
        <dbReference type="Pfam" id="PF01979"/>
    </source>
</evidence>
<dbReference type="InterPro" id="IPR032466">
    <property type="entry name" value="Metal_Hydrolase"/>
</dbReference>